<dbReference type="InterPro" id="IPR044668">
    <property type="entry name" value="PuuD-like"/>
</dbReference>
<accession>A0ABQ6Z1H1</accession>
<dbReference type="RefSeq" id="WP_161901440.1">
    <property type="nucleotide sequence ID" value="NZ_MAEL01000023.1"/>
</dbReference>
<dbReference type="Gene3D" id="3.40.50.880">
    <property type="match status" value="1"/>
</dbReference>
<dbReference type="InterPro" id="IPR029062">
    <property type="entry name" value="Class_I_gatase-like"/>
</dbReference>
<reference evidence="1 2" key="1">
    <citation type="submission" date="2016-06" db="EMBL/GenBank/DDBJ databases">
        <title>Four novel species of enterococci isolated from chicken manure.</title>
        <authorList>
            <person name="Van Tyne D."/>
        </authorList>
    </citation>
    <scope>NUCLEOTIDE SEQUENCE [LARGE SCALE GENOMIC DNA]</scope>
    <source>
        <strain evidence="1 2">CU12B</strain>
    </source>
</reference>
<dbReference type="Pfam" id="PF07722">
    <property type="entry name" value="Peptidase_C26"/>
    <property type="match status" value="1"/>
</dbReference>
<dbReference type="PROSITE" id="PS51273">
    <property type="entry name" value="GATASE_TYPE_1"/>
    <property type="match status" value="1"/>
</dbReference>
<dbReference type="Proteomes" id="UP000782705">
    <property type="component" value="Unassembled WGS sequence"/>
</dbReference>
<dbReference type="GO" id="GO:0016787">
    <property type="term" value="F:hydrolase activity"/>
    <property type="evidence" value="ECO:0007669"/>
    <property type="project" value="UniProtKB-KW"/>
</dbReference>
<comment type="caution">
    <text evidence="1">The sequence shown here is derived from an EMBL/GenBank/DDBJ whole genome shotgun (WGS) entry which is preliminary data.</text>
</comment>
<evidence type="ECO:0000313" key="1">
    <source>
        <dbReference type="EMBL" id="KAF1305132.1"/>
    </source>
</evidence>
<sequence>MKPRIGIAANERTVVDGETFWLSYTAKNFVEGIQQAGGLPLLLPIGDPEDAKDYINQVDKLFLGGGHDVSPQFYHQAPSSYLEATNEARDRFELALIKEAVAQGKPIFGVCRGMQLLNVAFDGTLYQDLSAYPNETLPHVQHESMAKVSHEVTIEKNSHLGNFLPEHYQVNSFHHQTIDRVATPFKVIARATDGVIEAIESQGLASTILAVQWHPELTRAVIAREQQIFDYFVQSL</sequence>
<proteinExistence type="predicted"/>
<name>A0ABQ6Z1H1_9ENTE</name>
<dbReference type="PANTHER" id="PTHR43235">
    <property type="entry name" value="GLUTAMINE AMIDOTRANSFERASE PB2B2.05-RELATED"/>
    <property type="match status" value="1"/>
</dbReference>
<protein>
    <submittedName>
        <fullName evidence="1">Gamma-glutamyl-gamma-aminobutyrate hydrolase</fullName>
    </submittedName>
</protein>
<keyword evidence="2" id="KW-1185">Reference proteome</keyword>
<dbReference type="CDD" id="cd01745">
    <property type="entry name" value="GATase1_2"/>
    <property type="match status" value="1"/>
</dbReference>
<dbReference type="InterPro" id="IPR011697">
    <property type="entry name" value="Peptidase_C26"/>
</dbReference>
<dbReference type="SUPFAM" id="SSF52317">
    <property type="entry name" value="Class I glutamine amidotransferase-like"/>
    <property type="match status" value="1"/>
</dbReference>
<dbReference type="PANTHER" id="PTHR43235:SF1">
    <property type="entry name" value="GLUTAMINE AMIDOTRANSFERASE PB2B2.05-RELATED"/>
    <property type="match status" value="1"/>
</dbReference>
<gene>
    <name evidence="1" type="ORF">BAU17_04975</name>
</gene>
<organism evidence="1 2">
    <name type="scientific">Candidatus Enterococcus willemsii</name>
    <dbReference type="NCBI Taxonomy" id="1857215"/>
    <lineage>
        <taxon>Bacteria</taxon>
        <taxon>Bacillati</taxon>
        <taxon>Bacillota</taxon>
        <taxon>Bacilli</taxon>
        <taxon>Lactobacillales</taxon>
        <taxon>Enterococcaceae</taxon>
        <taxon>Enterococcus</taxon>
    </lineage>
</organism>
<evidence type="ECO:0000313" key="2">
    <source>
        <dbReference type="Proteomes" id="UP000782705"/>
    </source>
</evidence>
<keyword evidence="1" id="KW-0378">Hydrolase</keyword>
<dbReference type="EMBL" id="MAEL01000023">
    <property type="protein sequence ID" value="KAF1305132.1"/>
    <property type="molecule type" value="Genomic_DNA"/>
</dbReference>